<evidence type="ECO:0000256" key="4">
    <source>
        <dbReference type="ARBA" id="ARBA00022692"/>
    </source>
</evidence>
<dbReference type="InterPro" id="IPR011701">
    <property type="entry name" value="MFS"/>
</dbReference>
<feature type="transmembrane region" description="Helical" evidence="7">
    <location>
        <begin position="218"/>
        <end position="238"/>
    </location>
</feature>
<keyword evidence="2" id="KW-0813">Transport</keyword>
<feature type="transmembrane region" description="Helical" evidence="7">
    <location>
        <begin position="16"/>
        <end position="38"/>
    </location>
</feature>
<feature type="transmembrane region" description="Helical" evidence="7">
    <location>
        <begin position="106"/>
        <end position="128"/>
    </location>
</feature>
<proteinExistence type="predicted"/>
<keyword evidence="4 7" id="KW-0812">Transmembrane</keyword>
<evidence type="ECO:0000256" key="2">
    <source>
        <dbReference type="ARBA" id="ARBA00022448"/>
    </source>
</evidence>
<dbReference type="PROSITE" id="PS50850">
    <property type="entry name" value="MFS"/>
    <property type="match status" value="1"/>
</dbReference>
<dbReference type="AlphaFoldDB" id="B9L0T6"/>
<feature type="transmembrane region" description="Helical" evidence="7">
    <location>
        <begin position="348"/>
        <end position="370"/>
    </location>
</feature>
<feature type="transmembrane region" description="Helical" evidence="7">
    <location>
        <begin position="50"/>
        <end position="74"/>
    </location>
</feature>
<keyword evidence="3" id="KW-1003">Cell membrane</keyword>
<keyword evidence="5 7" id="KW-1133">Transmembrane helix</keyword>
<feature type="domain" description="Major facilitator superfamily (MFS) profile" evidence="8">
    <location>
        <begin position="16"/>
        <end position="403"/>
    </location>
</feature>
<keyword evidence="10" id="KW-1185">Reference proteome</keyword>
<protein>
    <submittedName>
        <fullName evidence="9">Multidrug-efflux transporter</fullName>
    </submittedName>
</protein>
<dbReference type="SUPFAM" id="SSF103473">
    <property type="entry name" value="MFS general substrate transporter"/>
    <property type="match status" value="1"/>
</dbReference>
<dbReference type="KEGG" id="tro:trd_1157"/>
<evidence type="ECO:0000313" key="10">
    <source>
        <dbReference type="Proteomes" id="UP000000447"/>
    </source>
</evidence>
<keyword evidence="6 7" id="KW-0472">Membrane</keyword>
<dbReference type="PANTHER" id="PTHR23517:SF13">
    <property type="entry name" value="MAJOR FACILITATOR SUPERFAMILY MFS_1"/>
    <property type="match status" value="1"/>
</dbReference>
<feature type="transmembrane region" description="Helical" evidence="7">
    <location>
        <begin position="244"/>
        <end position="268"/>
    </location>
</feature>
<evidence type="ECO:0000313" key="9">
    <source>
        <dbReference type="EMBL" id="ACM04660.1"/>
    </source>
</evidence>
<evidence type="ECO:0000256" key="5">
    <source>
        <dbReference type="ARBA" id="ARBA00022989"/>
    </source>
</evidence>
<dbReference type="Gene3D" id="1.20.1250.20">
    <property type="entry name" value="MFS general substrate transporter like domains"/>
    <property type="match status" value="1"/>
</dbReference>
<evidence type="ECO:0000256" key="6">
    <source>
        <dbReference type="ARBA" id="ARBA00023136"/>
    </source>
</evidence>
<dbReference type="InterPro" id="IPR036259">
    <property type="entry name" value="MFS_trans_sf"/>
</dbReference>
<evidence type="ECO:0000256" key="7">
    <source>
        <dbReference type="SAM" id="Phobius"/>
    </source>
</evidence>
<evidence type="ECO:0000259" key="8">
    <source>
        <dbReference type="PROSITE" id="PS50850"/>
    </source>
</evidence>
<dbReference type="InterPro" id="IPR050171">
    <property type="entry name" value="MFS_Transporters"/>
</dbReference>
<dbReference type="eggNOG" id="COG2814">
    <property type="taxonomic scope" value="Bacteria"/>
</dbReference>
<feature type="transmembrane region" description="Helical" evidence="7">
    <location>
        <begin position="376"/>
        <end position="397"/>
    </location>
</feature>
<sequence length="407" mass="42076">MGERLVGWSRASQRTLFWVIRLLVFAAFFDLFVQYPIAAPYATTLGAGPALVGLIVAAYSMANLGANLVAGALLDRLGRSGPLLASLLLTALTVACYALVSTPGQLLGLRLVHGVVVAVLAPGAFALVGDLAPPEQRGRLMGTNGAMIALAAIVAPAIAGILQERAGYAAVFLLDALVLTGAGIVFLGFWKRVARSGPVRDRESSATGGWSGLIRQEIGPFATILAFAIALGIFVTHVPERLEFLGIPASVRGAAFSTYGILAALVMISPLPSRFLRRAGLQASAAGLSLISIGLLVASAVRSVSPASLEQLTLIGAAIFGIGFGLLFPTVTAEAARRSPPGMRGRAFGVFYALYSLGVVLGALASGWLTEFVGRASGWPLVAGAAVAALGCVVPFLERRTREEVAL</sequence>
<dbReference type="Proteomes" id="UP000000447">
    <property type="component" value="Chromosome"/>
</dbReference>
<reference evidence="9 10" key="1">
    <citation type="journal article" date="2009" name="PLoS ONE">
        <title>Complete genome sequence of the aerobic CO-oxidizing thermophile Thermomicrobium roseum.</title>
        <authorList>
            <person name="Wu D."/>
            <person name="Raymond J."/>
            <person name="Wu M."/>
            <person name="Chatterji S."/>
            <person name="Ren Q."/>
            <person name="Graham J.E."/>
            <person name="Bryant D.A."/>
            <person name="Robb F."/>
            <person name="Colman A."/>
            <person name="Tallon L.J."/>
            <person name="Badger J.H."/>
            <person name="Madupu R."/>
            <person name="Ward N.L."/>
            <person name="Eisen J.A."/>
        </authorList>
    </citation>
    <scope>NUCLEOTIDE SEQUENCE [LARGE SCALE GENOMIC DNA]</scope>
    <source>
        <strain evidence="10">ATCC 27502 / DSM 5159 / P-2</strain>
    </source>
</reference>
<dbReference type="Pfam" id="PF07690">
    <property type="entry name" value="MFS_1"/>
    <property type="match status" value="1"/>
</dbReference>
<name>B9L0T6_THERP</name>
<dbReference type="InterPro" id="IPR020846">
    <property type="entry name" value="MFS_dom"/>
</dbReference>
<feature type="transmembrane region" description="Helical" evidence="7">
    <location>
        <begin position="140"/>
        <end position="162"/>
    </location>
</feature>
<organism evidence="9 10">
    <name type="scientific">Thermomicrobium roseum (strain ATCC 27502 / DSM 5159 / P-2)</name>
    <dbReference type="NCBI Taxonomy" id="309801"/>
    <lineage>
        <taxon>Bacteria</taxon>
        <taxon>Pseudomonadati</taxon>
        <taxon>Thermomicrobiota</taxon>
        <taxon>Thermomicrobia</taxon>
        <taxon>Thermomicrobiales</taxon>
        <taxon>Thermomicrobiaceae</taxon>
        <taxon>Thermomicrobium</taxon>
    </lineage>
</organism>
<dbReference type="HOGENOM" id="CLU_001265_10_14_0"/>
<accession>B9L0T6</accession>
<dbReference type="PANTHER" id="PTHR23517">
    <property type="entry name" value="RESISTANCE PROTEIN MDTM, PUTATIVE-RELATED-RELATED"/>
    <property type="match status" value="1"/>
</dbReference>
<dbReference type="GO" id="GO:0022857">
    <property type="term" value="F:transmembrane transporter activity"/>
    <property type="evidence" value="ECO:0007669"/>
    <property type="project" value="InterPro"/>
</dbReference>
<evidence type="ECO:0000256" key="3">
    <source>
        <dbReference type="ARBA" id="ARBA00022475"/>
    </source>
</evidence>
<comment type="subcellular location">
    <subcellularLocation>
        <location evidence="1">Cell membrane</location>
        <topology evidence="1">Multi-pass membrane protein</topology>
    </subcellularLocation>
</comment>
<feature type="transmembrane region" description="Helical" evidence="7">
    <location>
        <begin position="168"/>
        <end position="190"/>
    </location>
</feature>
<dbReference type="EMBL" id="CP001275">
    <property type="protein sequence ID" value="ACM04660.1"/>
    <property type="molecule type" value="Genomic_DNA"/>
</dbReference>
<evidence type="ECO:0000256" key="1">
    <source>
        <dbReference type="ARBA" id="ARBA00004651"/>
    </source>
</evidence>
<gene>
    <name evidence="9" type="ordered locus">trd_1157</name>
</gene>
<feature type="transmembrane region" description="Helical" evidence="7">
    <location>
        <begin position="313"/>
        <end position="336"/>
    </location>
</feature>
<dbReference type="RefSeq" id="WP_015922110.1">
    <property type="nucleotide sequence ID" value="NC_011959.1"/>
</dbReference>
<feature type="transmembrane region" description="Helical" evidence="7">
    <location>
        <begin position="280"/>
        <end position="301"/>
    </location>
</feature>
<feature type="transmembrane region" description="Helical" evidence="7">
    <location>
        <begin position="81"/>
        <end position="100"/>
    </location>
</feature>
<dbReference type="GO" id="GO:0005886">
    <property type="term" value="C:plasma membrane"/>
    <property type="evidence" value="ECO:0007669"/>
    <property type="project" value="UniProtKB-SubCell"/>
</dbReference>
<dbReference type="CDD" id="cd17325">
    <property type="entry name" value="MFS_MdtG_SLC18_like"/>
    <property type="match status" value="1"/>
</dbReference>